<feature type="domain" description="HTH cro/C1-type" evidence="2">
    <location>
        <begin position="8"/>
        <end position="62"/>
    </location>
</feature>
<dbReference type="Proteomes" id="UP000052946">
    <property type="component" value="Unassembled WGS sequence"/>
</dbReference>
<protein>
    <submittedName>
        <fullName evidence="3">HTH-type transcriptional regulator ImmR</fullName>
    </submittedName>
</protein>
<keyword evidence="1" id="KW-0238">DNA-binding</keyword>
<dbReference type="SUPFAM" id="SSF47413">
    <property type="entry name" value="lambda repressor-like DNA-binding domains"/>
    <property type="match status" value="1"/>
</dbReference>
<evidence type="ECO:0000259" key="2">
    <source>
        <dbReference type="PROSITE" id="PS50943"/>
    </source>
</evidence>
<dbReference type="Gene3D" id="1.10.260.40">
    <property type="entry name" value="lambda repressor-like DNA-binding domains"/>
    <property type="match status" value="1"/>
</dbReference>
<dbReference type="PANTHER" id="PTHR46558">
    <property type="entry name" value="TRACRIPTIONAL REGULATORY PROTEIN-RELATED-RELATED"/>
    <property type="match status" value="1"/>
</dbReference>
<evidence type="ECO:0000313" key="3">
    <source>
        <dbReference type="EMBL" id="GAQ19570.1"/>
    </source>
</evidence>
<dbReference type="PROSITE" id="PS50943">
    <property type="entry name" value="HTH_CROC1"/>
    <property type="match status" value="1"/>
</dbReference>
<dbReference type="GO" id="GO:0003677">
    <property type="term" value="F:DNA binding"/>
    <property type="evidence" value="ECO:0007669"/>
    <property type="project" value="UniProtKB-KW"/>
</dbReference>
<dbReference type="EMBL" id="BBXV01000050">
    <property type="protein sequence ID" value="GAQ19570.1"/>
    <property type="molecule type" value="Genomic_DNA"/>
</dbReference>
<reference evidence="3 4" key="2">
    <citation type="journal article" date="2016" name="Genome Announc.">
        <title>Draft Genome Sequence of Oceanobacillus picturae Heshi-B3, Isolated from Fermented Rice Bran in a Traditional Japanese Seafood Dish.</title>
        <authorList>
            <person name="Akuzawa S."/>
            <person name="Nagaoka J."/>
            <person name="Kanekatsu M."/>
            <person name="Kanesaki Y."/>
            <person name="Suzuki T."/>
        </authorList>
    </citation>
    <scope>NUCLEOTIDE SEQUENCE [LARGE SCALE GENOMIC DNA]</scope>
    <source>
        <strain evidence="3 4">Heshi-B3</strain>
    </source>
</reference>
<dbReference type="Pfam" id="PF01381">
    <property type="entry name" value="HTH_3"/>
    <property type="match status" value="1"/>
</dbReference>
<dbReference type="PANTHER" id="PTHR46558:SF14">
    <property type="entry name" value="HTH-TYPE TRANSCRIPTIONAL REGULATOR ANSR"/>
    <property type="match status" value="1"/>
</dbReference>
<reference evidence="4" key="1">
    <citation type="submission" date="2015-07" db="EMBL/GenBank/DDBJ databases">
        <title>Draft Genome Sequence of Oceanobacillus picturae Heshi-B3 that Was Isolated from Fermented Rice Bran with Aging Salted Mackerel, Which Was Named Heshiko as Traditional Fermented Seafood in Japan.</title>
        <authorList>
            <person name="Akuzawa S."/>
            <person name="Nakagawa J."/>
            <person name="Kanekatsu T."/>
            <person name="Kanesaki Y."/>
            <person name="Suzuki T."/>
        </authorList>
    </citation>
    <scope>NUCLEOTIDE SEQUENCE [LARGE SCALE GENOMIC DNA]</scope>
    <source>
        <strain evidence="4">Heshi-B3</strain>
    </source>
</reference>
<accession>A0A0U9HAA8</accession>
<dbReference type="InterPro" id="IPR010982">
    <property type="entry name" value="Lambda_DNA-bd_dom_sf"/>
</dbReference>
<evidence type="ECO:0000313" key="4">
    <source>
        <dbReference type="Proteomes" id="UP000052946"/>
    </source>
</evidence>
<name>A0A0U9HAA8_9BACI</name>
<dbReference type="CDD" id="cd00093">
    <property type="entry name" value="HTH_XRE"/>
    <property type="match status" value="1"/>
</dbReference>
<dbReference type="AlphaFoldDB" id="A0A0U9HAA8"/>
<comment type="caution">
    <text evidence="3">The sequence shown here is derived from an EMBL/GenBank/DDBJ whole genome shotgun (WGS) entry which is preliminary data.</text>
</comment>
<sequence>MEGFGLRLENLREKAGYTQKEISFKLGFSKNTYGKYEREDLEPSIETLIKIADLFQVSLDTLLRDEEPAYLKDYRSMKEILDLLEEAGLKKQSLLDVTSWSTLGKKELQDLSHYFNWQVQQAAKKQD</sequence>
<evidence type="ECO:0000256" key="1">
    <source>
        <dbReference type="ARBA" id="ARBA00023125"/>
    </source>
</evidence>
<organism evidence="3 4">
    <name type="scientific">Oceanobacillus picturae</name>
    <dbReference type="NCBI Taxonomy" id="171693"/>
    <lineage>
        <taxon>Bacteria</taxon>
        <taxon>Bacillati</taxon>
        <taxon>Bacillota</taxon>
        <taxon>Bacilli</taxon>
        <taxon>Bacillales</taxon>
        <taxon>Bacillaceae</taxon>
        <taxon>Oceanobacillus</taxon>
    </lineage>
</organism>
<proteinExistence type="predicted"/>
<dbReference type="InterPro" id="IPR001387">
    <property type="entry name" value="Cro/C1-type_HTH"/>
</dbReference>
<gene>
    <name evidence="3" type="ORF">OPHB3_3542</name>
</gene>
<dbReference type="SMART" id="SM00530">
    <property type="entry name" value="HTH_XRE"/>
    <property type="match status" value="1"/>
</dbReference>